<proteinExistence type="predicted"/>
<evidence type="ECO:0008006" key="5">
    <source>
        <dbReference type="Google" id="ProtNLM"/>
    </source>
</evidence>
<dbReference type="Proteomes" id="UP000027602">
    <property type="component" value="Chromosome"/>
</dbReference>
<dbReference type="InterPro" id="IPR025341">
    <property type="entry name" value="DUF4247"/>
</dbReference>
<dbReference type="STRING" id="796606.BMMGA3_08775"/>
<name>I3E8R9_BACMM</name>
<evidence type="ECO:0000313" key="3">
    <source>
        <dbReference type="EMBL" id="AIE60155.1"/>
    </source>
</evidence>
<reference evidence="3 4" key="1">
    <citation type="journal article" date="2015" name="BMC Genomics">
        <title>Transcriptome analysis of thermophilic methylotrophic Bacillus methanolicus MGA3 using RNA-sequencing provides detailed insights into its previously uncharted transcriptional landscape.</title>
        <authorList>
            <person name="Irla M."/>
            <person name="Neshat A."/>
            <person name="Brautaset T."/>
            <person name="Ruckert C."/>
            <person name="Kalinowski J."/>
            <person name="Wendisch V.F."/>
        </authorList>
    </citation>
    <scope>NUCLEOTIDE SEQUENCE [LARGE SCALE GENOMIC DNA]</scope>
    <source>
        <strain evidence="4">MGA3 / ATCC 53907</strain>
    </source>
</reference>
<keyword evidence="2" id="KW-0732">Signal</keyword>
<gene>
    <name evidence="3" type="ORF">BMMGA3_08775</name>
</gene>
<feature type="signal peptide" evidence="2">
    <location>
        <begin position="1"/>
        <end position="19"/>
    </location>
</feature>
<dbReference type="PROSITE" id="PS51257">
    <property type="entry name" value="PROKAR_LIPOPROTEIN"/>
    <property type="match status" value="1"/>
</dbReference>
<organism evidence="3 4">
    <name type="scientific">Bacillus methanolicus (strain MGA3 / ATCC 53907)</name>
    <dbReference type="NCBI Taxonomy" id="796606"/>
    <lineage>
        <taxon>Bacteria</taxon>
        <taxon>Bacillati</taxon>
        <taxon>Bacillota</taxon>
        <taxon>Bacilli</taxon>
        <taxon>Bacillales</taxon>
        <taxon>Bacillaceae</taxon>
        <taxon>Bacillus</taxon>
    </lineage>
</organism>
<keyword evidence="4" id="KW-1185">Reference proteome</keyword>
<feature type="chain" id="PRO_5039135500" description="Lipoprotein" evidence="2">
    <location>
        <begin position="20"/>
        <end position="260"/>
    </location>
</feature>
<dbReference type="NCBIfam" id="NF045726">
    <property type="entry name" value="XXplasma_LP"/>
    <property type="match status" value="1"/>
</dbReference>
<dbReference type="KEGG" id="bmet:BMMGA3_08775"/>
<evidence type="ECO:0000313" key="4">
    <source>
        <dbReference type="Proteomes" id="UP000027602"/>
    </source>
</evidence>
<dbReference type="Pfam" id="PF14042">
    <property type="entry name" value="DUF4247"/>
    <property type="match status" value="1"/>
</dbReference>
<dbReference type="InterPro" id="IPR054816">
    <property type="entry name" value="Lipoprotein_mollicutes-type_CS"/>
</dbReference>
<protein>
    <recommendedName>
        <fullName evidence="5">Lipoprotein</fullName>
    </recommendedName>
</protein>
<feature type="compositionally biased region" description="Basic and acidic residues" evidence="1">
    <location>
        <begin position="217"/>
        <end position="230"/>
    </location>
</feature>
<accession>I3E8R9</accession>
<evidence type="ECO:0000256" key="2">
    <source>
        <dbReference type="SAM" id="SignalP"/>
    </source>
</evidence>
<dbReference type="AlphaFoldDB" id="I3E8R9"/>
<evidence type="ECO:0000256" key="1">
    <source>
        <dbReference type="SAM" id="MobiDB-lite"/>
    </source>
</evidence>
<dbReference type="HOGENOM" id="CLU_096787_0_0_9"/>
<feature type="region of interest" description="Disordered" evidence="1">
    <location>
        <begin position="217"/>
        <end position="260"/>
    </location>
</feature>
<dbReference type="EMBL" id="CP007739">
    <property type="protein sequence ID" value="AIE60155.1"/>
    <property type="molecule type" value="Genomic_DNA"/>
</dbReference>
<sequence length="260" mass="29648">MKRLFSFLAPLLAVALAVAVLSGCNNNNPVDSSYPLVSVAKDGDQVSRVYRAENKSVPEVAHELSEEKKPKYISDKDEEQMFLVYSDEWYHLQRDPKNQKDTLIEVNNNEFVRQNYNPSFLEGYIAAKLIDELFDSYKYHGGKYRGYTTKEIYHPKTEYHPPTAKEIKTFPPLTKEGKGTIIKRSDKTVSDNNSKGSIFKKKHIFSGVSDEVGKIIKPQKGDSYKSDSEGKWTSSLFSRPKNHSPPKTRVGSFGRITKRR</sequence>
<dbReference type="eggNOG" id="COG3266">
    <property type="taxonomic scope" value="Bacteria"/>
</dbReference>